<keyword evidence="2" id="KW-1185">Reference proteome</keyword>
<sequence length="140" mass="16187">MTSLVIDEESELPFETPWLFLGRLPKLETVTMHHILDLQLIEVLEGELTNVSFPALTALEFVGMDEDYELDMEECTCRLVQMLKTRSSVGFPLSVLHIEKSACFEDEHVDKIRQADASLVVSWDEWHVCVDRCIFVETRR</sequence>
<organism evidence="1 2">
    <name type="scientific">Coprinellus micaceus</name>
    <name type="common">Glistening ink-cap mushroom</name>
    <name type="synonym">Coprinus micaceus</name>
    <dbReference type="NCBI Taxonomy" id="71717"/>
    <lineage>
        <taxon>Eukaryota</taxon>
        <taxon>Fungi</taxon>
        <taxon>Dikarya</taxon>
        <taxon>Basidiomycota</taxon>
        <taxon>Agaricomycotina</taxon>
        <taxon>Agaricomycetes</taxon>
        <taxon>Agaricomycetidae</taxon>
        <taxon>Agaricales</taxon>
        <taxon>Agaricineae</taxon>
        <taxon>Psathyrellaceae</taxon>
        <taxon>Coprinellus</taxon>
    </lineage>
</organism>
<reference evidence="1 2" key="1">
    <citation type="journal article" date="2019" name="Nat. Ecol. Evol.">
        <title>Megaphylogeny resolves global patterns of mushroom evolution.</title>
        <authorList>
            <person name="Varga T."/>
            <person name="Krizsan K."/>
            <person name="Foldi C."/>
            <person name="Dima B."/>
            <person name="Sanchez-Garcia M."/>
            <person name="Sanchez-Ramirez S."/>
            <person name="Szollosi G.J."/>
            <person name="Szarkandi J.G."/>
            <person name="Papp V."/>
            <person name="Albert L."/>
            <person name="Andreopoulos W."/>
            <person name="Angelini C."/>
            <person name="Antonin V."/>
            <person name="Barry K.W."/>
            <person name="Bougher N.L."/>
            <person name="Buchanan P."/>
            <person name="Buyck B."/>
            <person name="Bense V."/>
            <person name="Catcheside P."/>
            <person name="Chovatia M."/>
            <person name="Cooper J."/>
            <person name="Damon W."/>
            <person name="Desjardin D."/>
            <person name="Finy P."/>
            <person name="Geml J."/>
            <person name="Haridas S."/>
            <person name="Hughes K."/>
            <person name="Justo A."/>
            <person name="Karasinski D."/>
            <person name="Kautmanova I."/>
            <person name="Kiss B."/>
            <person name="Kocsube S."/>
            <person name="Kotiranta H."/>
            <person name="LaButti K.M."/>
            <person name="Lechner B.E."/>
            <person name="Liimatainen K."/>
            <person name="Lipzen A."/>
            <person name="Lukacs Z."/>
            <person name="Mihaltcheva S."/>
            <person name="Morgado L.N."/>
            <person name="Niskanen T."/>
            <person name="Noordeloos M.E."/>
            <person name="Ohm R.A."/>
            <person name="Ortiz-Santana B."/>
            <person name="Ovrebo C."/>
            <person name="Racz N."/>
            <person name="Riley R."/>
            <person name="Savchenko A."/>
            <person name="Shiryaev A."/>
            <person name="Soop K."/>
            <person name="Spirin V."/>
            <person name="Szebenyi C."/>
            <person name="Tomsovsky M."/>
            <person name="Tulloss R.E."/>
            <person name="Uehling J."/>
            <person name="Grigoriev I.V."/>
            <person name="Vagvolgyi C."/>
            <person name="Papp T."/>
            <person name="Martin F.M."/>
            <person name="Miettinen O."/>
            <person name="Hibbett D.S."/>
            <person name="Nagy L.G."/>
        </authorList>
    </citation>
    <scope>NUCLEOTIDE SEQUENCE [LARGE SCALE GENOMIC DNA]</scope>
    <source>
        <strain evidence="1 2">FP101781</strain>
    </source>
</reference>
<gene>
    <name evidence="1" type="ORF">FA13DRAFT_1787085</name>
</gene>
<accession>A0A4Y7TS46</accession>
<dbReference type="AlphaFoldDB" id="A0A4Y7TS46"/>
<proteinExistence type="predicted"/>
<protein>
    <submittedName>
        <fullName evidence="1">Uncharacterized protein</fullName>
    </submittedName>
</protein>
<dbReference type="Proteomes" id="UP000298030">
    <property type="component" value="Unassembled WGS sequence"/>
</dbReference>
<evidence type="ECO:0000313" key="1">
    <source>
        <dbReference type="EMBL" id="TEB36718.1"/>
    </source>
</evidence>
<name>A0A4Y7TS46_COPMI</name>
<dbReference type="OrthoDB" id="3121605at2759"/>
<dbReference type="EMBL" id="QPFP01000005">
    <property type="protein sequence ID" value="TEB36718.1"/>
    <property type="molecule type" value="Genomic_DNA"/>
</dbReference>
<comment type="caution">
    <text evidence="1">The sequence shown here is derived from an EMBL/GenBank/DDBJ whole genome shotgun (WGS) entry which is preliminary data.</text>
</comment>
<evidence type="ECO:0000313" key="2">
    <source>
        <dbReference type="Proteomes" id="UP000298030"/>
    </source>
</evidence>